<protein>
    <recommendedName>
        <fullName evidence="2">NADH-quinone oxidoreductase subunit J</fullName>
        <ecNumber evidence="2">7.1.1.-</ecNumber>
    </recommendedName>
</protein>
<dbReference type="EC" id="7.1.1.-" evidence="2"/>
<gene>
    <name evidence="3" type="ORF">ACIB24_13375</name>
</gene>
<sequence>MTGLEIVFIALAVLTGAAGLLSVTSPRVLHSALWLVVALGGLAGVYLVLGAEVVALVQLLVYVGAVVVLVVFALMLTRAPVAPSARLDAGPTQRLAALVAGVATTALIAGVLIYAVGSATVEVEANRGNAGALGTAVFAGWVLPFELLSVLLLAALVGALAISRDTGRDEK</sequence>
<keyword evidence="2" id="KW-0472">Membrane</keyword>
<evidence type="ECO:0000256" key="2">
    <source>
        <dbReference type="RuleBase" id="RU004429"/>
    </source>
</evidence>
<feature type="transmembrane region" description="Helical" evidence="2">
    <location>
        <begin position="95"/>
        <end position="116"/>
    </location>
</feature>
<keyword evidence="2" id="KW-0520">NAD</keyword>
<dbReference type="Proteomes" id="UP001612915">
    <property type="component" value="Unassembled WGS sequence"/>
</dbReference>
<feature type="transmembrane region" description="Helical" evidence="2">
    <location>
        <begin position="31"/>
        <end position="49"/>
    </location>
</feature>
<comment type="catalytic activity">
    <reaction evidence="2">
        <text>a quinone + NADH + 5 H(+)(in) = a quinol + NAD(+) + 4 H(+)(out)</text>
        <dbReference type="Rhea" id="RHEA:57888"/>
        <dbReference type="ChEBI" id="CHEBI:15378"/>
        <dbReference type="ChEBI" id="CHEBI:24646"/>
        <dbReference type="ChEBI" id="CHEBI:57540"/>
        <dbReference type="ChEBI" id="CHEBI:57945"/>
        <dbReference type="ChEBI" id="CHEBI:132124"/>
    </reaction>
</comment>
<comment type="function">
    <text evidence="2">NDH-1 shuttles electrons from NADH, via FMN and iron-sulfur (Fe-S) centers, to quinones in the respiratory chain. Couples the redox reaction to proton translocation (for every two electrons transferred, four hydrogen ions are translocated across the cytoplasmic membrane), and thus conserves the redox energy in a proton gradient.</text>
</comment>
<keyword evidence="2" id="KW-0812">Transmembrane</keyword>
<comment type="caution">
    <text evidence="3">The sequence shown here is derived from an EMBL/GenBank/DDBJ whole genome shotgun (WGS) entry which is preliminary data.</text>
</comment>
<dbReference type="Gene3D" id="1.20.120.1200">
    <property type="entry name" value="NADH-ubiquinone/plastoquinone oxidoreductase chain 6, subunit NuoJ"/>
    <property type="match status" value="1"/>
</dbReference>
<keyword evidence="2" id="KW-0874">Quinone</keyword>
<dbReference type="PANTHER" id="PTHR33269:SF17">
    <property type="entry name" value="NADH-UBIQUINONE OXIDOREDUCTASE CHAIN 6"/>
    <property type="match status" value="1"/>
</dbReference>
<keyword evidence="4" id="KW-1185">Reference proteome</keyword>
<proteinExistence type="inferred from homology"/>
<dbReference type="InterPro" id="IPR042106">
    <property type="entry name" value="Nuo/plastoQ_OxRdtase_6_NuoJ"/>
</dbReference>
<dbReference type="InterPro" id="IPR001457">
    <property type="entry name" value="NADH_UbQ/plastoQ_OxRdtase_su6"/>
</dbReference>
<comment type="similarity">
    <text evidence="1 2">Belongs to the complex I subunit 6 family.</text>
</comment>
<accession>A0ABW8ANV4</accession>
<keyword evidence="2" id="KW-1133">Transmembrane helix</keyword>
<evidence type="ECO:0000313" key="3">
    <source>
        <dbReference type="EMBL" id="MFI7588056.1"/>
    </source>
</evidence>
<organism evidence="3 4">
    <name type="scientific">Spongisporangium articulatum</name>
    <dbReference type="NCBI Taxonomy" id="3362603"/>
    <lineage>
        <taxon>Bacteria</taxon>
        <taxon>Bacillati</taxon>
        <taxon>Actinomycetota</taxon>
        <taxon>Actinomycetes</taxon>
        <taxon>Kineosporiales</taxon>
        <taxon>Kineosporiaceae</taxon>
        <taxon>Spongisporangium</taxon>
    </lineage>
</organism>
<feature type="transmembrane region" description="Helical" evidence="2">
    <location>
        <begin position="6"/>
        <end position="24"/>
    </location>
</feature>
<evidence type="ECO:0000256" key="1">
    <source>
        <dbReference type="ARBA" id="ARBA00005698"/>
    </source>
</evidence>
<dbReference type="PANTHER" id="PTHR33269">
    <property type="entry name" value="NADH-UBIQUINONE OXIDOREDUCTASE CHAIN 6"/>
    <property type="match status" value="1"/>
</dbReference>
<reference evidence="3 4" key="1">
    <citation type="submission" date="2024-10" db="EMBL/GenBank/DDBJ databases">
        <title>The Natural Products Discovery Center: Release of the First 8490 Sequenced Strains for Exploring Actinobacteria Biosynthetic Diversity.</title>
        <authorList>
            <person name="Kalkreuter E."/>
            <person name="Kautsar S.A."/>
            <person name="Yang D."/>
            <person name="Bader C.D."/>
            <person name="Teijaro C.N."/>
            <person name="Fluegel L."/>
            <person name="Davis C.M."/>
            <person name="Simpson J.R."/>
            <person name="Lauterbach L."/>
            <person name="Steele A.D."/>
            <person name="Gui C."/>
            <person name="Meng S."/>
            <person name="Li G."/>
            <person name="Viehrig K."/>
            <person name="Ye F."/>
            <person name="Su P."/>
            <person name="Kiefer A.F."/>
            <person name="Nichols A."/>
            <person name="Cepeda A.J."/>
            <person name="Yan W."/>
            <person name="Fan B."/>
            <person name="Jiang Y."/>
            <person name="Adhikari A."/>
            <person name="Zheng C.-J."/>
            <person name="Schuster L."/>
            <person name="Cowan T.M."/>
            <person name="Smanski M.J."/>
            <person name="Chevrette M.G."/>
            <person name="De Carvalho L.P.S."/>
            <person name="Shen B."/>
        </authorList>
    </citation>
    <scope>NUCLEOTIDE SEQUENCE [LARGE SCALE GENOMIC DNA]</scope>
    <source>
        <strain evidence="3 4">NPDC049639</strain>
    </source>
</reference>
<comment type="subcellular location">
    <subcellularLocation>
        <location evidence="2">Cell membrane</location>
        <topology evidence="2">Multi-pass membrane protein</topology>
    </subcellularLocation>
</comment>
<dbReference type="RefSeq" id="WP_398280929.1">
    <property type="nucleotide sequence ID" value="NZ_JBITLV010000004.1"/>
</dbReference>
<dbReference type="EMBL" id="JBITLV010000004">
    <property type="protein sequence ID" value="MFI7588056.1"/>
    <property type="molecule type" value="Genomic_DNA"/>
</dbReference>
<dbReference type="Pfam" id="PF00499">
    <property type="entry name" value="Oxidored_q3"/>
    <property type="match status" value="1"/>
</dbReference>
<feature type="transmembrane region" description="Helical" evidence="2">
    <location>
        <begin position="136"/>
        <end position="162"/>
    </location>
</feature>
<evidence type="ECO:0000313" key="4">
    <source>
        <dbReference type="Proteomes" id="UP001612915"/>
    </source>
</evidence>
<name>A0ABW8ANV4_9ACTN</name>
<feature type="transmembrane region" description="Helical" evidence="2">
    <location>
        <begin position="55"/>
        <end position="74"/>
    </location>
</feature>
<keyword evidence="2" id="KW-1003">Cell membrane</keyword>